<name>A0A160TJB3_9ZZZZ</name>
<accession>A0A160TJB3</accession>
<proteinExistence type="predicted"/>
<gene>
    <name evidence="1" type="ORF">MGWOODY_Smn2153</name>
</gene>
<organism evidence="1">
    <name type="scientific">hydrothermal vent metagenome</name>
    <dbReference type="NCBI Taxonomy" id="652676"/>
    <lineage>
        <taxon>unclassified sequences</taxon>
        <taxon>metagenomes</taxon>
        <taxon>ecological metagenomes</taxon>
    </lineage>
</organism>
<evidence type="ECO:0000313" key="1">
    <source>
        <dbReference type="EMBL" id="CUS44501.1"/>
    </source>
</evidence>
<dbReference type="EMBL" id="CZQE01000156">
    <property type="protein sequence ID" value="CUS44501.1"/>
    <property type="molecule type" value="Genomic_DNA"/>
</dbReference>
<dbReference type="AlphaFoldDB" id="A0A160TJB3"/>
<sequence length="37" mass="4089">MSFFESLILLSLMAILLPQVARRTPIPRPAMSAMKTG</sequence>
<reference evidence="1" key="1">
    <citation type="submission" date="2015-10" db="EMBL/GenBank/DDBJ databases">
        <authorList>
            <person name="Gilbert D.G."/>
        </authorList>
    </citation>
    <scope>NUCLEOTIDE SEQUENCE</scope>
</reference>
<protein>
    <submittedName>
        <fullName evidence="1">Uncharacterized protein</fullName>
    </submittedName>
</protein>